<evidence type="ECO:0000313" key="6">
    <source>
        <dbReference type="EnsemblPlants" id="Pp3c5_26180V3.1"/>
    </source>
</evidence>
<dbReference type="Pfam" id="PF02985">
    <property type="entry name" value="HEAT"/>
    <property type="match status" value="1"/>
</dbReference>
<gene>
    <name evidence="6" type="primary">LOC112282560</name>
    <name evidence="5" type="ORF">PHYPA_008181</name>
</gene>
<dbReference type="InterPro" id="IPR013918">
    <property type="entry name" value="Nucleotide_exch_fac_Fes1"/>
</dbReference>
<dbReference type="HOGENOM" id="CLU_049387_1_1_1"/>
<sequence length="371" mass="41187">MAGLGPDWKGLLKWSIANSDGTADPRELSEQDRQFFAEAMQSQTVDVIKRMKEISMVMNLTVEDLETQGITVEELEGMLEELQEHVESIDMANDLHSIGGLVPLLDYLKNPNADIRSRAAEVVSTIVQNNPKSQQQVIECNGLERLLVNFNFDDNIKVRTKALGAISSLIRHNKVATDAFRLSNGYAGLRQALASEDLRFQRKALQVIQYLLQENPKDCIVATQLGFLKSLTSLANSSDLDVRQAALQSLVEIVRNQENQNVGKTDGTTQLKDVVGKRVEEIKGLNQEDLAAVKEERQLVDTLWQLLYKEPSQLRQEGLLVLPEDNQPPPDVAGRKHASGLRSLAANVPPEPPSRQNVSQDEKKPVLLLGA</sequence>
<dbReference type="GeneID" id="112282560"/>
<name>A9T270_PHYPA</name>
<protein>
    <recommendedName>
        <fullName evidence="4">TOG domain-containing protein</fullName>
    </recommendedName>
</protein>
<dbReference type="SUPFAM" id="SSF48371">
    <property type="entry name" value="ARM repeat"/>
    <property type="match status" value="1"/>
</dbReference>
<evidence type="ECO:0000256" key="3">
    <source>
        <dbReference type="SAM" id="MobiDB-lite"/>
    </source>
</evidence>
<evidence type="ECO:0000313" key="7">
    <source>
        <dbReference type="Proteomes" id="UP000006727"/>
    </source>
</evidence>
<organism evidence="5">
    <name type="scientific">Physcomitrium patens</name>
    <name type="common">Spreading-leaved earth moss</name>
    <name type="synonym">Physcomitrella patens</name>
    <dbReference type="NCBI Taxonomy" id="3218"/>
    <lineage>
        <taxon>Eukaryota</taxon>
        <taxon>Viridiplantae</taxon>
        <taxon>Streptophyta</taxon>
        <taxon>Embryophyta</taxon>
        <taxon>Bryophyta</taxon>
        <taxon>Bryophytina</taxon>
        <taxon>Bryopsida</taxon>
        <taxon>Funariidae</taxon>
        <taxon>Funariales</taxon>
        <taxon>Funariaceae</taxon>
        <taxon>Physcomitrium</taxon>
    </lineage>
</organism>
<dbReference type="InterPro" id="IPR050693">
    <property type="entry name" value="Hsp70_NEF-Inhibitors"/>
</dbReference>
<dbReference type="RefSeq" id="XP_024376068.1">
    <property type="nucleotide sequence ID" value="XM_024520300.2"/>
</dbReference>
<keyword evidence="7" id="KW-1185">Reference proteome</keyword>
<dbReference type="eggNOG" id="KOG2160">
    <property type="taxonomic scope" value="Eukaryota"/>
</dbReference>
<dbReference type="STRING" id="3218.A9T270"/>
<dbReference type="Proteomes" id="UP000006727">
    <property type="component" value="Chromosome 5"/>
</dbReference>
<keyword evidence="1" id="KW-0677">Repeat</keyword>
<dbReference type="GO" id="GO:0005783">
    <property type="term" value="C:endoplasmic reticulum"/>
    <property type="evidence" value="ECO:0000318"/>
    <property type="project" value="GO_Central"/>
</dbReference>
<feature type="region of interest" description="Disordered" evidence="3">
    <location>
        <begin position="321"/>
        <end position="371"/>
    </location>
</feature>
<accession>A9T270</accession>
<feature type="domain" description="TOG" evidence="4">
    <location>
        <begin position="50"/>
        <end position="288"/>
    </location>
</feature>
<dbReference type="GO" id="GO:0000774">
    <property type="term" value="F:adenyl-nucleotide exchange factor activity"/>
    <property type="evidence" value="ECO:0000318"/>
    <property type="project" value="GO_Central"/>
</dbReference>
<dbReference type="PaxDb" id="3218-PP1S154_54V6.1"/>
<evidence type="ECO:0000256" key="1">
    <source>
        <dbReference type="ARBA" id="ARBA00022737"/>
    </source>
</evidence>
<proteinExistence type="predicted"/>
<evidence type="ECO:0000259" key="4">
    <source>
        <dbReference type="SMART" id="SM01349"/>
    </source>
</evidence>
<dbReference type="Gramene" id="Pp3c5_26180V3.2">
    <property type="protein sequence ID" value="Pp3c5_26180V3.2"/>
    <property type="gene ID" value="Pp3c5_26180"/>
</dbReference>
<reference evidence="5 7" key="2">
    <citation type="journal article" date="2018" name="Plant J.">
        <title>The Physcomitrella patens chromosome-scale assembly reveals moss genome structure and evolution.</title>
        <authorList>
            <person name="Lang D."/>
            <person name="Ullrich K.K."/>
            <person name="Murat F."/>
            <person name="Fuchs J."/>
            <person name="Jenkins J."/>
            <person name="Haas F.B."/>
            <person name="Piednoel M."/>
            <person name="Gundlach H."/>
            <person name="Van Bel M."/>
            <person name="Meyberg R."/>
            <person name="Vives C."/>
            <person name="Morata J."/>
            <person name="Symeonidi A."/>
            <person name="Hiss M."/>
            <person name="Muchero W."/>
            <person name="Kamisugi Y."/>
            <person name="Saleh O."/>
            <person name="Blanc G."/>
            <person name="Decker E.L."/>
            <person name="van Gessel N."/>
            <person name="Grimwood J."/>
            <person name="Hayes R.D."/>
            <person name="Graham S.W."/>
            <person name="Gunter L.E."/>
            <person name="McDaniel S.F."/>
            <person name="Hoernstein S.N.W."/>
            <person name="Larsson A."/>
            <person name="Li F.W."/>
            <person name="Perroud P.F."/>
            <person name="Phillips J."/>
            <person name="Ranjan P."/>
            <person name="Rokshar D.S."/>
            <person name="Rothfels C.J."/>
            <person name="Schneider L."/>
            <person name="Shu S."/>
            <person name="Stevenson D.W."/>
            <person name="Thummler F."/>
            <person name="Tillich M."/>
            <person name="Villarreal Aguilar J.C."/>
            <person name="Widiez T."/>
            <person name="Wong G.K."/>
            <person name="Wymore A."/>
            <person name="Zhang Y."/>
            <person name="Zimmer A.D."/>
            <person name="Quatrano R.S."/>
            <person name="Mayer K.F.X."/>
            <person name="Goodstein D."/>
            <person name="Casacuberta J.M."/>
            <person name="Vandepoele K."/>
            <person name="Reski R."/>
            <person name="Cuming A.C."/>
            <person name="Tuskan G.A."/>
            <person name="Maumus F."/>
            <person name="Salse J."/>
            <person name="Schmutz J."/>
            <person name="Rensing S.A."/>
        </authorList>
    </citation>
    <scope>NUCLEOTIDE SEQUENCE [LARGE SCALE GENOMIC DNA]</scope>
    <source>
        <strain evidence="6 7">cv. Gransden 2004</strain>
    </source>
</reference>
<dbReference type="EnsemblPlants" id="Pp3c5_26180V3.1">
    <property type="protein sequence ID" value="Pp3c5_26180V3.1"/>
    <property type="gene ID" value="Pp3c5_26180"/>
</dbReference>
<dbReference type="OMA" id="VRHHEPC"/>
<dbReference type="SMART" id="SM01349">
    <property type="entry name" value="TOG"/>
    <property type="match status" value="1"/>
</dbReference>
<reference evidence="5 7" key="1">
    <citation type="journal article" date="2008" name="Science">
        <title>The Physcomitrella genome reveals evolutionary insights into the conquest of land by plants.</title>
        <authorList>
            <person name="Rensing S."/>
            <person name="Lang D."/>
            <person name="Zimmer A."/>
            <person name="Terry A."/>
            <person name="Salamov A."/>
            <person name="Shapiro H."/>
            <person name="Nishiyama T."/>
            <person name="Perroud P.-F."/>
            <person name="Lindquist E."/>
            <person name="Kamisugi Y."/>
            <person name="Tanahashi T."/>
            <person name="Sakakibara K."/>
            <person name="Fujita T."/>
            <person name="Oishi K."/>
            <person name="Shin-I T."/>
            <person name="Kuroki Y."/>
            <person name="Toyoda A."/>
            <person name="Suzuki Y."/>
            <person name="Hashimoto A."/>
            <person name="Yamaguchi K."/>
            <person name="Sugano A."/>
            <person name="Kohara Y."/>
            <person name="Fujiyama A."/>
            <person name="Anterola A."/>
            <person name="Aoki S."/>
            <person name="Ashton N."/>
            <person name="Barbazuk W.B."/>
            <person name="Barker E."/>
            <person name="Bennetzen J."/>
            <person name="Bezanilla M."/>
            <person name="Blankenship R."/>
            <person name="Cho S.H."/>
            <person name="Dutcher S."/>
            <person name="Estelle M."/>
            <person name="Fawcett J.A."/>
            <person name="Gundlach H."/>
            <person name="Hanada K."/>
            <person name="Heyl A."/>
            <person name="Hicks K.A."/>
            <person name="Hugh J."/>
            <person name="Lohr M."/>
            <person name="Mayer K."/>
            <person name="Melkozernov A."/>
            <person name="Murata T."/>
            <person name="Nelson D."/>
            <person name="Pils B."/>
            <person name="Prigge M."/>
            <person name="Reiss B."/>
            <person name="Renner T."/>
            <person name="Rombauts S."/>
            <person name="Rushton P."/>
            <person name="Sanderfoot A."/>
            <person name="Schween G."/>
            <person name="Shiu S.-H."/>
            <person name="Stueber K."/>
            <person name="Theodoulou F.L."/>
            <person name="Tu H."/>
            <person name="Van de Peer Y."/>
            <person name="Verrier P.J."/>
            <person name="Waters E."/>
            <person name="Wood A."/>
            <person name="Yang L."/>
            <person name="Cove D."/>
            <person name="Cuming A."/>
            <person name="Hasebe M."/>
            <person name="Lucas S."/>
            <person name="Mishler D.B."/>
            <person name="Reski R."/>
            <person name="Grigoriev I."/>
            <person name="Quatrano R.S."/>
            <person name="Boore J.L."/>
        </authorList>
    </citation>
    <scope>NUCLEOTIDE SEQUENCE [LARGE SCALE GENOMIC DNA]</scope>
    <source>
        <strain evidence="6 7">cv. Gransden 2004</strain>
    </source>
</reference>
<dbReference type="PANTHER" id="PTHR19316:SF18">
    <property type="entry name" value="HSP70-BINDING PROTEIN 1"/>
    <property type="match status" value="1"/>
</dbReference>
<dbReference type="PANTHER" id="PTHR19316">
    <property type="entry name" value="PROTEIN FOLDING REGULATOR"/>
    <property type="match status" value="1"/>
</dbReference>
<dbReference type="Gramene" id="Pp3c5_26180V3.3">
    <property type="protein sequence ID" value="Pp3c5_26180V3.3"/>
    <property type="gene ID" value="Pp3c5_26180"/>
</dbReference>
<dbReference type="InterPro" id="IPR000357">
    <property type="entry name" value="HEAT"/>
</dbReference>
<keyword evidence="2" id="KW-0175">Coiled coil</keyword>
<dbReference type="InterPro" id="IPR011989">
    <property type="entry name" value="ARM-like"/>
</dbReference>
<evidence type="ECO:0000256" key="2">
    <source>
        <dbReference type="SAM" id="Coils"/>
    </source>
</evidence>
<dbReference type="Gene3D" id="1.25.10.10">
    <property type="entry name" value="Leucine-rich Repeat Variant"/>
    <property type="match status" value="1"/>
</dbReference>
<dbReference type="OrthoDB" id="10250458at2759"/>
<dbReference type="FunFam" id="1.25.10.10:FF:000157">
    <property type="entry name" value="Hsp70-binding protein 1"/>
    <property type="match status" value="1"/>
</dbReference>
<dbReference type="EnsemblPlants" id="Pp3c5_26180V3.2">
    <property type="protein sequence ID" value="Pp3c5_26180V3.2"/>
    <property type="gene ID" value="Pp3c5_26180"/>
</dbReference>
<dbReference type="Pfam" id="PF08609">
    <property type="entry name" value="Fes1"/>
    <property type="match status" value="1"/>
</dbReference>
<feature type="coiled-coil region" evidence="2">
    <location>
        <begin position="65"/>
        <end position="92"/>
    </location>
</feature>
<dbReference type="EMBL" id="ABEU02000005">
    <property type="protein sequence ID" value="PNR54504.1"/>
    <property type="molecule type" value="Genomic_DNA"/>
</dbReference>
<evidence type="ECO:0000313" key="5">
    <source>
        <dbReference type="EMBL" id="PNR54504.1"/>
    </source>
</evidence>
<dbReference type="AlphaFoldDB" id="A9T270"/>
<dbReference type="Gramene" id="Pp3c5_26180V3.1">
    <property type="protein sequence ID" value="Pp3c5_26180V3.1"/>
    <property type="gene ID" value="Pp3c5_26180"/>
</dbReference>
<dbReference type="InterPro" id="IPR016024">
    <property type="entry name" value="ARM-type_fold"/>
</dbReference>
<dbReference type="InterPro" id="IPR034085">
    <property type="entry name" value="TOG"/>
</dbReference>
<dbReference type="EnsemblPlants" id="Pp3c5_26180V3.3">
    <property type="protein sequence ID" value="Pp3c5_26180V3.3"/>
    <property type="gene ID" value="Pp3c5_26180"/>
</dbReference>
<reference evidence="6" key="3">
    <citation type="submission" date="2020-12" db="UniProtKB">
        <authorList>
            <consortium name="EnsemblPlants"/>
        </authorList>
    </citation>
    <scope>IDENTIFICATION</scope>
</reference>